<reference evidence="1 2" key="1">
    <citation type="submission" date="2016-04" db="EMBL/GenBank/DDBJ databases">
        <authorList>
            <person name="Evans L.H."/>
            <person name="Alamgir A."/>
            <person name="Owens N."/>
            <person name="Weber N.D."/>
            <person name="Virtaneva K."/>
            <person name="Barbian K."/>
            <person name="Babar A."/>
            <person name="Rosenke K."/>
        </authorList>
    </citation>
    <scope>NUCLEOTIDE SEQUENCE [LARGE SCALE GENOMIC DNA]</scope>
    <source>
        <strain evidence="1">NIES-2108</strain>
    </source>
</reference>
<evidence type="ECO:0000313" key="1">
    <source>
        <dbReference type="EMBL" id="RCJ31280.1"/>
    </source>
</evidence>
<accession>A0A367R5U7</accession>
<comment type="caution">
    <text evidence="1">The sequence shown here is derived from an EMBL/GenBank/DDBJ whole genome shotgun (WGS) entry which is preliminary data.</text>
</comment>
<dbReference type="Proteomes" id="UP000252085">
    <property type="component" value="Unassembled WGS sequence"/>
</dbReference>
<proteinExistence type="predicted"/>
<evidence type="ECO:0000313" key="2">
    <source>
        <dbReference type="Proteomes" id="UP000252085"/>
    </source>
</evidence>
<organism evidence="1 2">
    <name type="scientific">Nostoc punctiforme NIES-2108</name>
    <dbReference type="NCBI Taxonomy" id="1356359"/>
    <lineage>
        <taxon>Bacteria</taxon>
        <taxon>Bacillati</taxon>
        <taxon>Cyanobacteriota</taxon>
        <taxon>Cyanophyceae</taxon>
        <taxon>Nostocales</taxon>
        <taxon>Nostocaceae</taxon>
        <taxon>Nostoc</taxon>
    </lineage>
</organism>
<name>A0A367R5U7_NOSPU</name>
<dbReference type="AlphaFoldDB" id="A0A367R5U7"/>
<sequence>MGAFYRRLRSRLGTPKAITATAHKLARIFYRLWTSGGDYQDPGMDYYEQRYQERVVNNLQKKALALGFELVPQPEANTVS</sequence>
<protein>
    <submittedName>
        <fullName evidence="1">Transposase</fullName>
    </submittedName>
</protein>
<gene>
    <name evidence="1" type="ORF">A6769_31500</name>
</gene>
<dbReference type="EMBL" id="LXQE01000177">
    <property type="protein sequence ID" value="RCJ31280.1"/>
    <property type="molecule type" value="Genomic_DNA"/>
</dbReference>